<accession>A0A6N8JB47</accession>
<evidence type="ECO:0008006" key="3">
    <source>
        <dbReference type="Google" id="ProtNLM"/>
    </source>
</evidence>
<keyword evidence="2" id="KW-1185">Reference proteome</keyword>
<dbReference type="AlphaFoldDB" id="A0A6N8JB47"/>
<protein>
    <recommendedName>
        <fullName evidence="3">Protein SirB1 N-terminal domain-containing protein</fullName>
    </recommendedName>
</protein>
<reference evidence="1 2" key="1">
    <citation type="submission" date="2019-12" db="EMBL/GenBank/DDBJ databases">
        <title>The draft genomic sequence of strain Chitinophaga oryziterrae JCM 16595.</title>
        <authorList>
            <person name="Zhang X."/>
        </authorList>
    </citation>
    <scope>NUCLEOTIDE SEQUENCE [LARGE SCALE GENOMIC DNA]</scope>
    <source>
        <strain evidence="1 2">JCM 16595</strain>
    </source>
</reference>
<organism evidence="1 2">
    <name type="scientific">Chitinophaga oryziterrae</name>
    <dbReference type="NCBI Taxonomy" id="1031224"/>
    <lineage>
        <taxon>Bacteria</taxon>
        <taxon>Pseudomonadati</taxon>
        <taxon>Bacteroidota</taxon>
        <taxon>Chitinophagia</taxon>
        <taxon>Chitinophagales</taxon>
        <taxon>Chitinophagaceae</taxon>
        <taxon>Chitinophaga</taxon>
    </lineage>
</organism>
<proteinExistence type="predicted"/>
<name>A0A6N8JB47_9BACT</name>
<dbReference type="RefSeq" id="WP_157300811.1">
    <property type="nucleotide sequence ID" value="NZ_BAAAZB010000005.1"/>
</dbReference>
<gene>
    <name evidence="1" type="ORF">GO495_16455</name>
</gene>
<evidence type="ECO:0000313" key="1">
    <source>
        <dbReference type="EMBL" id="MVT42184.1"/>
    </source>
</evidence>
<dbReference type="EMBL" id="WRXO01000004">
    <property type="protein sequence ID" value="MVT42184.1"/>
    <property type="molecule type" value="Genomic_DNA"/>
</dbReference>
<evidence type="ECO:0000313" key="2">
    <source>
        <dbReference type="Proteomes" id="UP000468388"/>
    </source>
</evidence>
<comment type="caution">
    <text evidence="1">The sequence shown here is derived from an EMBL/GenBank/DDBJ whole genome shotgun (WGS) entry which is preliminary data.</text>
</comment>
<dbReference type="OrthoDB" id="1041391at2"/>
<dbReference type="Proteomes" id="UP000468388">
    <property type="component" value="Unassembled WGS sequence"/>
</dbReference>
<sequence length="451" mass="52701">MKLLVEIKHILFFSAFLIKSLFCFSQISTPKFQSFESIVTNKPNSNKVSESTNKLIQNKEEEERKIKSTYPLSPKINQVNEENVKAMYSANSVDPENRTDALSYFNKSFQQFLQINPDSFSITKAVYLSEMPYYNQSYNYSEFEKVIEQKAQLVKFILKQEGLNEKSNLALHYAIQKLFGQLNDIKDPVHNKYYTVDKIRYDFEDPMGEHDWTKMFVTKLLLTNKGQCHSLPLLYLCISEHLGAKAYLSLSPNHSFIQFFDESGKRYNYETTNAHLVSTSWLMQSTYVNSTAYKNKIYLDTLSSRKLYAQCLADLLLCYQEKLKVNYDSFSQSLINKILKEDSVNLTALMVRANYYITTFEKLARSKGYPPIKEFYKYPDLQLAYNNAKLTQQAIAVTGFQEMPPEAYNKWQETLKDEKTKEQEKYEQEKMNIEIKKLQVVPNSLTNKLKK</sequence>